<evidence type="ECO:0000259" key="2">
    <source>
        <dbReference type="Pfam" id="PF20182"/>
    </source>
</evidence>
<evidence type="ECO:0000313" key="4">
    <source>
        <dbReference type="Proteomes" id="UP001212326"/>
    </source>
</evidence>
<dbReference type="EMBL" id="CP115300">
    <property type="protein sequence ID" value="WBO63426.1"/>
    <property type="molecule type" value="Genomic_DNA"/>
</dbReference>
<evidence type="ECO:0000313" key="3">
    <source>
        <dbReference type="EMBL" id="WBO63426.1"/>
    </source>
</evidence>
<gene>
    <name evidence="3" type="ORF">O1G22_11585</name>
</gene>
<organism evidence="3 4">
    <name type="scientific">Streptomyces camelliae</name>
    <dbReference type="NCBI Taxonomy" id="3004093"/>
    <lineage>
        <taxon>Bacteria</taxon>
        <taxon>Bacillati</taxon>
        <taxon>Actinomycetota</taxon>
        <taxon>Actinomycetes</taxon>
        <taxon>Kitasatosporales</taxon>
        <taxon>Streptomycetaceae</taxon>
        <taxon>Streptomyces</taxon>
    </lineage>
</organism>
<evidence type="ECO:0000256" key="1">
    <source>
        <dbReference type="SAM" id="MobiDB-lite"/>
    </source>
</evidence>
<feature type="domain" description="DUF6545" evidence="2">
    <location>
        <begin position="1"/>
        <end position="85"/>
    </location>
</feature>
<dbReference type="Proteomes" id="UP001212326">
    <property type="component" value="Chromosome"/>
</dbReference>
<reference evidence="3 4" key="1">
    <citation type="submission" date="2022-12" db="EMBL/GenBank/DDBJ databases">
        <authorList>
            <person name="Mo P."/>
        </authorList>
    </citation>
    <scope>NUCLEOTIDE SEQUENCE [LARGE SCALE GENOMIC DNA]</scope>
    <source>
        <strain evidence="3 4">HUAS 2-6</strain>
    </source>
</reference>
<accession>A0ABY7NYV1</accession>
<sequence length="93" mass="10087">MDFWLHRRVIEIHDARRALQLAPAGGDHPASAGHDPAGPPGRDPARSALLAALRRADQRSGFASSPPDRDFDGEVEWLTGLAKAFLAERRVAP</sequence>
<dbReference type="InterPro" id="IPR046675">
    <property type="entry name" value="DUF6545"/>
</dbReference>
<name>A0ABY7NYV1_9ACTN</name>
<dbReference type="Pfam" id="PF20182">
    <property type="entry name" value="DUF6545"/>
    <property type="match status" value="1"/>
</dbReference>
<proteinExistence type="predicted"/>
<keyword evidence="4" id="KW-1185">Reference proteome</keyword>
<protein>
    <recommendedName>
        <fullName evidence="2">DUF6545 domain-containing protein</fullName>
    </recommendedName>
</protein>
<feature type="region of interest" description="Disordered" evidence="1">
    <location>
        <begin position="22"/>
        <end position="45"/>
    </location>
</feature>